<sequence length="108" mass="12584">MMSQQHPPRRLLIIHEDCQTEHFVLCHTVHIRRRNGEIVRSLHPPRMSSRSASADVKRQQQLRRQQRCCRKTDVRADSRAERQTSTTKAETTTQTEKQTDESSSSSSE</sequence>
<gene>
    <name evidence="2" type="ORF">CEUSTIGMA_g3780.t1</name>
</gene>
<reference evidence="2 3" key="1">
    <citation type="submission" date="2017-08" db="EMBL/GenBank/DDBJ databases">
        <title>Acidophilic green algal genome provides insights into adaptation to an acidic environment.</title>
        <authorList>
            <person name="Hirooka S."/>
            <person name="Hirose Y."/>
            <person name="Kanesaki Y."/>
            <person name="Higuchi S."/>
            <person name="Fujiwara T."/>
            <person name="Onuma R."/>
            <person name="Era A."/>
            <person name="Ohbayashi R."/>
            <person name="Uzuka A."/>
            <person name="Nozaki H."/>
            <person name="Yoshikawa H."/>
            <person name="Miyagishima S.Y."/>
        </authorList>
    </citation>
    <scope>NUCLEOTIDE SEQUENCE [LARGE SCALE GENOMIC DNA]</scope>
    <source>
        <strain evidence="2 3">NIES-2499</strain>
    </source>
</reference>
<name>A0A250WZR1_9CHLO</name>
<evidence type="ECO:0000313" key="3">
    <source>
        <dbReference type="Proteomes" id="UP000232323"/>
    </source>
</evidence>
<dbReference type="AlphaFoldDB" id="A0A250WZR1"/>
<feature type="compositionally biased region" description="Low complexity" evidence="1">
    <location>
        <begin position="83"/>
        <end position="108"/>
    </location>
</feature>
<evidence type="ECO:0000256" key="1">
    <source>
        <dbReference type="SAM" id="MobiDB-lite"/>
    </source>
</evidence>
<evidence type="ECO:0000313" key="2">
    <source>
        <dbReference type="EMBL" id="GAX76334.1"/>
    </source>
</evidence>
<dbReference type="EMBL" id="BEGY01000017">
    <property type="protein sequence ID" value="GAX76334.1"/>
    <property type="molecule type" value="Genomic_DNA"/>
</dbReference>
<proteinExistence type="predicted"/>
<feature type="compositionally biased region" description="Basic and acidic residues" evidence="1">
    <location>
        <begin position="70"/>
        <end position="82"/>
    </location>
</feature>
<dbReference type="Proteomes" id="UP000232323">
    <property type="component" value="Unassembled WGS sequence"/>
</dbReference>
<feature type="compositionally biased region" description="Basic residues" evidence="1">
    <location>
        <begin position="60"/>
        <end position="69"/>
    </location>
</feature>
<keyword evidence="3" id="KW-1185">Reference proteome</keyword>
<comment type="caution">
    <text evidence="2">The sequence shown here is derived from an EMBL/GenBank/DDBJ whole genome shotgun (WGS) entry which is preliminary data.</text>
</comment>
<feature type="region of interest" description="Disordered" evidence="1">
    <location>
        <begin position="37"/>
        <end position="108"/>
    </location>
</feature>
<organism evidence="2 3">
    <name type="scientific">Chlamydomonas eustigma</name>
    <dbReference type="NCBI Taxonomy" id="1157962"/>
    <lineage>
        <taxon>Eukaryota</taxon>
        <taxon>Viridiplantae</taxon>
        <taxon>Chlorophyta</taxon>
        <taxon>core chlorophytes</taxon>
        <taxon>Chlorophyceae</taxon>
        <taxon>CS clade</taxon>
        <taxon>Chlamydomonadales</taxon>
        <taxon>Chlamydomonadaceae</taxon>
        <taxon>Chlamydomonas</taxon>
    </lineage>
</organism>
<accession>A0A250WZR1</accession>
<protein>
    <submittedName>
        <fullName evidence="2">Uncharacterized protein</fullName>
    </submittedName>
</protein>